<accession>W2SQZ5</accession>
<gene>
    <name evidence="2" type="ORF">NECAME_04685</name>
</gene>
<dbReference type="EMBL" id="KI668839">
    <property type="protein sequence ID" value="ETN71122.1"/>
    <property type="molecule type" value="Genomic_DNA"/>
</dbReference>
<proteinExistence type="predicted"/>
<dbReference type="Proteomes" id="UP000053676">
    <property type="component" value="Unassembled WGS sequence"/>
</dbReference>
<sequence length="178" mass="20602">MSLSIVDHCRRRADDAEEQALLSRLQLTTVESVMLELMKTQFVNQQLRDQIHVLEARCEGNCNFRTALCCGRSKRDLTQDMDRLQAELINERNMSEEHRARSLDWEHVSKIESVRSAELKGLLDRATNLLREQKDAAEQKFLSLQAVVRKQEEHILDLYGRLEACILFIEFCPGLSTV</sequence>
<protein>
    <submittedName>
        <fullName evidence="2">Uncharacterized protein</fullName>
    </submittedName>
</protein>
<keyword evidence="1" id="KW-0175">Coiled coil</keyword>
<feature type="coiled-coil region" evidence="1">
    <location>
        <begin position="74"/>
        <end position="139"/>
    </location>
</feature>
<dbReference type="KEGG" id="nai:NECAME_04685"/>
<keyword evidence="3" id="KW-1185">Reference proteome</keyword>
<dbReference type="STRING" id="51031.W2SQZ5"/>
<dbReference type="AlphaFoldDB" id="W2SQZ5"/>
<evidence type="ECO:0000313" key="2">
    <source>
        <dbReference type="EMBL" id="ETN71122.1"/>
    </source>
</evidence>
<evidence type="ECO:0000256" key="1">
    <source>
        <dbReference type="SAM" id="Coils"/>
    </source>
</evidence>
<reference evidence="3" key="1">
    <citation type="journal article" date="2014" name="Nat. Genet.">
        <title>Genome of the human hookworm Necator americanus.</title>
        <authorList>
            <person name="Tang Y.T."/>
            <person name="Gao X."/>
            <person name="Rosa B.A."/>
            <person name="Abubucker S."/>
            <person name="Hallsworth-Pepin K."/>
            <person name="Martin J."/>
            <person name="Tyagi R."/>
            <person name="Heizer E."/>
            <person name="Zhang X."/>
            <person name="Bhonagiri-Palsikar V."/>
            <person name="Minx P."/>
            <person name="Warren W.C."/>
            <person name="Wang Q."/>
            <person name="Zhan B."/>
            <person name="Hotez P.J."/>
            <person name="Sternberg P.W."/>
            <person name="Dougall A."/>
            <person name="Gaze S.T."/>
            <person name="Mulvenna J."/>
            <person name="Sotillo J."/>
            <person name="Ranganathan S."/>
            <person name="Rabelo E.M."/>
            <person name="Wilson R.K."/>
            <person name="Felgner P.L."/>
            <person name="Bethony J."/>
            <person name="Hawdon J.M."/>
            <person name="Gasser R.B."/>
            <person name="Loukas A."/>
            <person name="Mitreva M."/>
        </authorList>
    </citation>
    <scope>NUCLEOTIDE SEQUENCE [LARGE SCALE GENOMIC DNA]</scope>
</reference>
<dbReference type="OrthoDB" id="5856541at2759"/>
<evidence type="ECO:0000313" key="3">
    <source>
        <dbReference type="Proteomes" id="UP000053676"/>
    </source>
</evidence>
<organism evidence="2 3">
    <name type="scientific">Necator americanus</name>
    <name type="common">Human hookworm</name>
    <dbReference type="NCBI Taxonomy" id="51031"/>
    <lineage>
        <taxon>Eukaryota</taxon>
        <taxon>Metazoa</taxon>
        <taxon>Ecdysozoa</taxon>
        <taxon>Nematoda</taxon>
        <taxon>Chromadorea</taxon>
        <taxon>Rhabditida</taxon>
        <taxon>Rhabditina</taxon>
        <taxon>Rhabditomorpha</taxon>
        <taxon>Strongyloidea</taxon>
        <taxon>Ancylostomatidae</taxon>
        <taxon>Bunostominae</taxon>
        <taxon>Necator</taxon>
    </lineage>
</organism>
<name>W2SQZ5_NECAM</name>